<reference evidence="1 2" key="1">
    <citation type="journal article" date="2018" name="BMC Genomics">
        <title>Comparative genome analyses reveal sequence features reflecting distinct modes of host-adaptation between dicot and monocot powdery mildew.</title>
        <authorList>
            <person name="Wu Y."/>
            <person name="Ma X."/>
            <person name="Pan Z."/>
            <person name="Kale S.D."/>
            <person name="Song Y."/>
            <person name="King H."/>
            <person name="Zhang Q."/>
            <person name="Presley C."/>
            <person name="Deng X."/>
            <person name="Wei C.I."/>
            <person name="Xiao S."/>
        </authorList>
    </citation>
    <scope>NUCLEOTIDE SEQUENCE [LARGE SCALE GENOMIC DNA]</scope>
    <source>
        <strain evidence="1">UMSG2</strain>
    </source>
</reference>
<evidence type="ECO:0000313" key="2">
    <source>
        <dbReference type="Proteomes" id="UP000286134"/>
    </source>
</evidence>
<protein>
    <submittedName>
        <fullName evidence="1">Putative mosc domain-containing protein</fullName>
    </submittedName>
</protein>
<evidence type="ECO:0000313" key="1">
    <source>
        <dbReference type="EMBL" id="RKF61377.1"/>
    </source>
</evidence>
<name>A0A420HVD2_9PEZI</name>
<sequence>MIKTQNTPRLSAAKFRANIIITGSEAYHGRSRRGAKIGFYEYDIIDRQSRVKDNELKEKSHKQYDDKWNKIIHDYRTEGGPG</sequence>
<feature type="non-terminal residue" evidence="1">
    <location>
        <position position="82"/>
    </location>
</feature>
<proteinExistence type="predicted"/>
<dbReference type="OrthoDB" id="17255at2759"/>
<organism evidence="1 2">
    <name type="scientific">Erysiphe neolycopersici</name>
    <dbReference type="NCBI Taxonomy" id="212602"/>
    <lineage>
        <taxon>Eukaryota</taxon>
        <taxon>Fungi</taxon>
        <taxon>Dikarya</taxon>
        <taxon>Ascomycota</taxon>
        <taxon>Pezizomycotina</taxon>
        <taxon>Leotiomycetes</taxon>
        <taxon>Erysiphales</taxon>
        <taxon>Erysiphaceae</taxon>
        <taxon>Erysiphe</taxon>
    </lineage>
</organism>
<gene>
    <name evidence="1" type="ORF">OnM2_042063</name>
</gene>
<comment type="caution">
    <text evidence="1">The sequence shown here is derived from an EMBL/GenBank/DDBJ whole genome shotgun (WGS) entry which is preliminary data.</text>
</comment>
<dbReference type="EMBL" id="MCFK01004290">
    <property type="protein sequence ID" value="RKF61377.1"/>
    <property type="molecule type" value="Genomic_DNA"/>
</dbReference>
<dbReference type="AlphaFoldDB" id="A0A420HVD2"/>
<accession>A0A420HVD2</accession>
<dbReference type="Proteomes" id="UP000286134">
    <property type="component" value="Unassembled WGS sequence"/>
</dbReference>
<keyword evidence="2" id="KW-1185">Reference proteome</keyword>
<dbReference type="STRING" id="212602.A0A420HVD2"/>